<protein>
    <submittedName>
        <fullName evidence="2">Uncharacterized protein</fullName>
    </submittedName>
</protein>
<dbReference type="InterPro" id="IPR031421">
    <property type="entry name" value="DUF4666"/>
</dbReference>
<dbReference type="Proteomes" id="UP000807159">
    <property type="component" value="Chromosome 6"/>
</dbReference>
<reference evidence="2" key="1">
    <citation type="journal article" date="2021" name="J. Hered.">
        <title>Genome Assembly of Salicaceae Populus deltoides (Eastern Cottonwood) I-69 Based on Nanopore Sequencing and Hi-C Technologies.</title>
        <authorList>
            <person name="Bai S."/>
            <person name="Wu H."/>
            <person name="Zhang J."/>
            <person name="Pan Z."/>
            <person name="Zhao W."/>
            <person name="Li Z."/>
            <person name="Tong C."/>
        </authorList>
    </citation>
    <scope>NUCLEOTIDE SEQUENCE</scope>
    <source>
        <tissue evidence="2">Leaf</tissue>
    </source>
</reference>
<feature type="compositionally biased region" description="Polar residues" evidence="1">
    <location>
        <begin position="64"/>
        <end position="75"/>
    </location>
</feature>
<evidence type="ECO:0000313" key="3">
    <source>
        <dbReference type="Proteomes" id="UP000807159"/>
    </source>
</evidence>
<dbReference type="EMBL" id="JACEGQ020000006">
    <property type="protein sequence ID" value="KAH8504225.1"/>
    <property type="molecule type" value="Genomic_DNA"/>
</dbReference>
<dbReference type="AlphaFoldDB" id="A0A8T2YGG5"/>
<sequence length="102" mass="11263">MATLQRSTAFRRQGSSGVVWEDKCFLKEDKVDYKELRPCQSARVVGVTDPGNLKAATPAAFPRSYSTAPMNQSSKAFGKPLGIPKSKSIRRKLLSNLLFSNK</sequence>
<evidence type="ECO:0000313" key="2">
    <source>
        <dbReference type="EMBL" id="KAH8504225.1"/>
    </source>
</evidence>
<proteinExistence type="predicted"/>
<organism evidence="2 3">
    <name type="scientific">Populus deltoides</name>
    <name type="common">Eastern poplar</name>
    <name type="synonym">Eastern cottonwood</name>
    <dbReference type="NCBI Taxonomy" id="3696"/>
    <lineage>
        <taxon>Eukaryota</taxon>
        <taxon>Viridiplantae</taxon>
        <taxon>Streptophyta</taxon>
        <taxon>Embryophyta</taxon>
        <taxon>Tracheophyta</taxon>
        <taxon>Spermatophyta</taxon>
        <taxon>Magnoliopsida</taxon>
        <taxon>eudicotyledons</taxon>
        <taxon>Gunneridae</taxon>
        <taxon>Pentapetalae</taxon>
        <taxon>rosids</taxon>
        <taxon>fabids</taxon>
        <taxon>Malpighiales</taxon>
        <taxon>Salicaceae</taxon>
        <taxon>Saliceae</taxon>
        <taxon>Populus</taxon>
    </lineage>
</organism>
<keyword evidence="3" id="KW-1185">Reference proteome</keyword>
<comment type="caution">
    <text evidence="2">The sequence shown here is derived from an EMBL/GenBank/DDBJ whole genome shotgun (WGS) entry which is preliminary data.</text>
</comment>
<feature type="region of interest" description="Disordered" evidence="1">
    <location>
        <begin position="64"/>
        <end position="83"/>
    </location>
</feature>
<gene>
    <name evidence="2" type="ORF">H0E87_011765</name>
</gene>
<accession>A0A8T2YGG5</accession>
<dbReference type="Pfam" id="PF15697">
    <property type="entry name" value="DUF4666"/>
    <property type="match status" value="1"/>
</dbReference>
<evidence type="ECO:0000256" key="1">
    <source>
        <dbReference type="SAM" id="MobiDB-lite"/>
    </source>
</evidence>
<name>A0A8T2YGG5_POPDE</name>